<gene>
    <name evidence="1" type="ORF">N0392_04630</name>
</gene>
<accession>A0A9Q4CN89</accession>
<evidence type="ECO:0000313" key="2">
    <source>
        <dbReference type="Proteomes" id="UP001076655"/>
    </source>
</evidence>
<evidence type="ECO:0000313" key="1">
    <source>
        <dbReference type="EMBL" id="MCY0788976.1"/>
    </source>
</evidence>
<dbReference type="AlphaFoldDB" id="A0A9Q4CN89"/>
<dbReference type="RefSeq" id="WP_046892185.1">
    <property type="nucleotide sequence ID" value="NZ_BRRE01000002.1"/>
</dbReference>
<name>A0A9Q4CN89_MORMO</name>
<sequence>MSNKNTEFKEITVAEKKFFIIKLDPWRRLTFIADFQKDFLIPVINSIGEEKISGMLNNSNAADFDFMSVITSLSGVIDGSTIEKWTKRILNEGLVIYLRDDEKKAKMAFVELNDFFTNPIDILMLMKEAIMFNLEGVTDLFSNFKQSPTLAEG</sequence>
<proteinExistence type="predicted"/>
<protein>
    <submittedName>
        <fullName evidence="1">Uncharacterized protein</fullName>
    </submittedName>
</protein>
<comment type="caution">
    <text evidence="1">The sequence shown here is derived from an EMBL/GenBank/DDBJ whole genome shotgun (WGS) entry which is preliminary data.</text>
</comment>
<dbReference type="Proteomes" id="UP001076655">
    <property type="component" value="Unassembled WGS sequence"/>
</dbReference>
<reference evidence="1" key="1">
    <citation type="submission" date="2022-08" db="EMBL/GenBank/DDBJ databases">
        <authorList>
            <person name="Dale J.L."/>
        </authorList>
    </citation>
    <scope>NUCLEOTIDE SEQUENCE</scope>
    <source>
        <strain evidence="1">2022EL-00758</strain>
    </source>
</reference>
<dbReference type="EMBL" id="JAPNMI010000002">
    <property type="protein sequence ID" value="MCY0788976.1"/>
    <property type="molecule type" value="Genomic_DNA"/>
</dbReference>
<dbReference type="InterPro" id="IPR049156">
    <property type="entry name" value="Phage_chap_TAC_15-like"/>
</dbReference>
<dbReference type="Pfam" id="PF21822">
    <property type="entry name" value="Phage_TAC_15"/>
    <property type="match status" value="1"/>
</dbReference>
<organism evidence="1 2">
    <name type="scientific">Morganella morganii</name>
    <name type="common">Proteus morganii</name>
    <dbReference type="NCBI Taxonomy" id="582"/>
    <lineage>
        <taxon>Bacteria</taxon>
        <taxon>Pseudomonadati</taxon>
        <taxon>Pseudomonadota</taxon>
        <taxon>Gammaproteobacteria</taxon>
        <taxon>Enterobacterales</taxon>
        <taxon>Morganellaceae</taxon>
        <taxon>Morganella</taxon>
    </lineage>
</organism>
<dbReference type="OrthoDB" id="6623523at2"/>